<comment type="subcellular location">
    <subcellularLocation>
        <location evidence="1">Cell projection</location>
        <location evidence="1">Cilium</location>
    </subcellularLocation>
</comment>
<dbReference type="Pfam" id="PF10234">
    <property type="entry name" value="Cluap1"/>
    <property type="match status" value="1"/>
</dbReference>
<dbReference type="InterPro" id="IPR019366">
    <property type="entry name" value="Clusterin-associated_protein-1"/>
</dbReference>
<feature type="compositionally biased region" description="Basic and acidic residues" evidence="8">
    <location>
        <begin position="384"/>
        <end position="396"/>
    </location>
</feature>
<organism evidence="9">
    <name type="scientific">Echinococcus granulosus</name>
    <name type="common">Hydatid tapeworm</name>
    <dbReference type="NCBI Taxonomy" id="6210"/>
    <lineage>
        <taxon>Eukaryota</taxon>
        <taxon>Metazoa</taxon>
        <taxon>Spiralia</taxon>
        <taxon>Lophotrochozoa</taxon>
        <taxon>Platyhelminthes</taxon>
        <taxon>Cestoda</taxon>
        <taxon>Eucestoda</taxon>
        <taxon>Cyclophyllidea</taxon>
        <taxon>Taeniidae</taxon>
        <taxon>Echinococcus</taxon>
        <taxon>Echinococcus granulosus group</taxon>
    </lineage>
</organism>
<evidence type="ECO:0000256" key="5">
    <source>
        <dbReference type="ARBA" id="ARBA00023069"/>
    </source>
</evidence>
<protein>
    <submittedName>
        <fullName evidence="9 11">Clusterin associated protein 1</fullName>
    </submittedName>
</protein>
<dbReference type="GO" id="GO:0030992">
    <property type="term" value="C:intraciliary transport particle B"/>
    <property type="evidence" value="ECO:0007669"/>
    <property type="project" value="TreeGrafter"/>
</dbReference>
<dbReference type="EMBL" id="LK028578">
    <property type="protein sequence ID" value="CDS18303.1"/>
    <property type="molecule type" value="Genomic_DNA"/>
</dbReference>
<evidence type="ECO:0000256" key="8">
    <source>
        <dbReference type="SAM" id="MobiDB-lite"/>
    </source>
</evidence>
<evidence type="ECO:0000256" key="1">
    <source>
        <dbReference type="ARBA" id="ARBA00004138"/>
    </source>
</evidence>
<keyword evidence="6" id="KW-0966">Cell projection</keyword>
<feature type="compositionally biased region" description="Acidic residues" evidence="8">
    <location>
        <begin position="353"/>
        <end position="364"/>
    </location>
</feature>
<dbReference type="GO" id="GO:0005815">
    <property type="term" value="C:microtubule organizing center"/>
    <property type="evidence" value="ECO:0007669"/>
    <property type="project" value="TreeGrafter"/>
</dbReference>
<keyword evidence="4 7" id="KW-0175">Coiled coil</keyword>
<evidence type="ECO:0000313" key="11">
    <source>
        <dbReference type="WBParaSite" id="EgrG_000606800"/>
    </source>
</evidence>
<feature type="coiled-coil region" evidence="7">
    <location>
        <begin position="177"/>
        <end position="246"/>
    </location>
</feature>
<feature type="compositionally biased region" description="Acidic residues" evidence="8">
    <location>
        <begin position="508"/>
        <end position="532"/>
    </location>
</feature>
<sequence>MMRALEYARLISLESFRAPNFSLMAEILRWLALRFDPNADIPKFLDTEQDRVIFVKVIVQFMVVKAFIKLNAKRLYKADGYAVKEMLKIVKFLHSSLKFCEQTGDDEQLNLNFAEILSIERLKQLQHTRFLASQLTSSGASLYSHMSREVDFRQIRNDAIHRQFDIEFVEKCLSGACDAVRDEIAKTESALNNIRTDENNLDRKIEKKQSELERNQKRLLTLQSVRPAYMEEYEQLEEELNVYYETYLTQFRNLSYLENLKEEIMRSEDTKIPEDEAAIKSAVEELRRITDAAGSLLHITDGGVGESMFSLKDKSAQSKRNNAIEFSNANAEPGLGLSEDSEGIGSDKSTSNGDEEEEGDDQEESSTSSDSVTSDSETESIIGGDHEHGTNDNDDVIKGLSIVGTGYRMSGTWSPGRALAGAHGEAAGGGISADPFRTAVFNNSSALKANREVDSGREGVDRALAEVLAEANALTKGIELAKTAAEEGKGGTYRSHIATSRITRIPEVEEEGEEGEEGEEEVGENEDDPDDF</sequence>
<keyword evidence="3" id="KW-0970">Cilium biogenesis/degradation</keyword>
<evidence type="ECO:0000256" key="7">
    <source>
        <dbReference type="SAM" id="Coils"/>
    </source>
</evidence>
<dbReference type="AlphaFoldDB" id="A0A068WE20"/>
<evidence type="ECO:0000256" key="6">
    <source>
        <dbReference type="ARBA" id="ARBA00023273"/>
    </source>
</evidence>
<feature type="region of interest" description="Disordered" evidence="8">
    <location>
        <begin position="325"/>
        <end position="396"/>
    </location>
</feature>
<comment type="similarity">
    <text evidence="2">Belongs to the CLUAP1 family.</text>
</comment>
<feature type="region of interest" description="Disordered" evidence="8">
    <location>
        <begin position="487"/>
        <end position="532"/>
    </location>
</feature>
<reference evidence="9" key="2">
    <citation type="submission" date="2014-06" db="EMBL/GenBank/DDBJ databases">
        <authorList>
            <person name="Aslett M."/>
        </authorList>
    </citation>
    <scope>NUCLEOTIDE SEQUENCE</scope>
</reference>
<proteinExistence type="inferred from homology"/>
<dbReference type="Proteomes" id="UP000492820">
    <property type="component" value="Unassembled WGS sequence"/>
</dbReference>
<name>A0A068WE20_ECHGR</name>
<evidence type="ECO:0000256" key="2">
    <source>
        <dbReference type="ARBA" id="ARBA00008340"/>
    </source>
</evidence>
<gene>
    <name evidence="9" type="ORF">EgrG_000606800</name>
</gene>
<dbReference type="GO" id="GO:0060271">
    <property type="term" value="P:cilium assembly"/>
    <property type="evidence" value="ECO:0007669"/>
    <property type="project" value="TreeGrafter"/>
</dbReference>
<keyword evidence="5" id="KW-0969">Cilium</keyword>
<evidence type="ECO:0000313" key="9">
    <source>
        <dbReference type="EMBL" id="CDS18303.1"/>
    </source>
</evidence>
<dbReference type="PANTHER" id="PTHR21547:SF0">
    <property type="entry name" value="CLUSTERIN-ASSOCIATED PROTEIN 1"/>
    <property type="match status" value="1"/>
</dbReference>
<reference evidence="11" key="3">
    <citation type="submission" date="2020-10" db="UniProtKB">
        <authorList>
            <consortium name="WormBaseParasite"/>
        </authorList>
    </citation>
    <scope>IDENTIFICATION</scope>
</reference>
<evidence type="ECO:0000256" key="3">
    <source>
        <dbReference type="ARBA" id="ARBA00022794"/>
    </source>
</evidence>
<feature type="compositionally biased region" description="Low complexity" evidence="8">
    <location>
        <begin position="365"/>
        <end position="375"/>
    </location>
</feature>
<evidence type="ECO:0000313" key="10">
    <source>
        <dbReference type="Proteomes" id="UP000492820"/>
    </source>
</evidence>
<dbReference type="GO" id="GO:0005929">
    <property type="term" value="C:cilium"/>
    <property type="evidence" value="ECO:0007669"/>
    <property type="project" value="UniProtKB-SubCell"/>
</dbReference>
<dbReference type="WBParaSite" id="EgrG_000606800">
    <property type="protein sequence ID" value="EgrG_000606800"/>
    <property type="gene ID" value="EgrG_000606800"/>
</dbReference>
<dbReference type="OrthoDB" id="438545at2759"/>
<dbReference type="PANTHER" id="PTHR21547">
    <property type="entry name" value="CLUSTERIN ASSOCIATED PROTEIN 1"/>
    <property type="match status" value="1"/>
</dbReference>
<evidence type="ECO:0000256" key="4">
    <source>
        <dbReference type="ARBA" id="ARBA00023054"/>
    </source>
</evidence>
<reference evidence="9 10" key="1">
    <citation type="journal article" date="2013" name="Nature">
        <title>The genomes of four tapeworm species reveal adaptations to parasitism.</title>
        <authorList>
            <person name="Tsai I.J."/>
            <person name="Zarowiecki M."/>
            <person name="Holroyd N."/>
            <person name="Garciarrubio A."/>
            <person name="Sanchez-Flores A."/>
            <person name="Brooks K.L."/>
            <person name="Tracey A."/>
            <person name="Bobes R.J."/>
            <person name="Fragoso G."/>
            <person name="Sciutto E."/>
            <person name="Aslett M."/>
            <person name="Beasley H."/>
            <person name="Bennett H.M."/>
            <person name="Cai J."/>
            <person name="Camicia F."/>
            <person name="Clark R."/>
            <person name="Cucher M."/>
            <person name="De Silva N."/>
            <person name="Day T.A."/>
            <person name="Deplazes P."/>
            <person name="Estrada K."/>
            <person name="Fernandez C."/>
            <person name="Holland P.W."/>
            <person name="Hou J."/>
            <person name="Hu S."/>
            <person name="Huckvale T."/>
            <person name="Hung S.S."/>
            <person name="Kamenetzky L."/>
            <person name="Keane J.A."/>
            <person name="Kiss F."/>
            <person name="Koziol U."/>
            <person name="Lambert O."/>
            <person name="Liu K."/>
            <person name="Luo X."/>
            <person name="Luo Y."/>
            <person name="Macchiaroli N."/>
            <person name="Nichol S."/>
            <person name="Paps J."/>
            <person name="Parkinson J."/>
            <person name="Pouchkina-Stantcheva N."/>
            <person name="Riddiford N."/>
            <person name="Rosenzvit M."/>
            <person name="Salinas G."/>
            <person name="Wasmuth J.D."/>
            <person name="Zamanian M."/>
            <person name="Zheng Y."/>
            <person name="Cai X."/>
            <person name="Soberon X."/>
            <person name="Olson P.D."/>
            <person name="Laclette J.P."/>
            <person name="Brehm K."/>
            <person name="Berriman M."/>
            <person name="Garciarrubio A."/>
            <person name="Bobes R.J."/>
            <person name="Fragoso G."/>
            <person name="Sanchez-Flores A."/>
            <person name="Estrada K."/>
            <person name="Cevallos M.A."/>
            <person name="Morett E."/>
            <person name="Gonzalez V."/>
            <person name="Portillo T."/>
            <person name="Ochoa-Leyva A."/>
            <person name="Jose M.V."/>
            <person name="Sciutto E."/>
            <person name="Landa A."/>
            <person name="Jimenez L."/>
            <person name="Valdes V."/>
            <person name="Carrero J.C."/>
            <person name="Larralde C."/>
            <person name="Morales-Montor J."/>
            <person name="Limon-Lason J."/>
            <person name="Soberon X."/>
            <person name="Laclette J.P."/>
        </authorList>
    </citation>
    <scope>NUCLEOTIDE SEQUENCE [LARGE SCALE GENOMIC DNA]</scope>
</reference>
<accession>A0A068WE20</accession>